<gene>
    <name evidence="3" type="ORF">TrRE_jg12696</name>
</gene>
<feature type="non-terminal residue" evidence="3">
    <location>
        <position position="1"/>
    </location>
</feature>
<dbReference type="Pfam" id="PF13460">
    <property type="entry name" value="NAD_binding_10"/>
    <property type="match status" value="1"/>
</dbReference>
<name>A0A9W7E8P7_9STRA</name>
<accession>A0A9W7E8P7</accession>
<reference evidence="3" key="1">
    <citation type="submission" date="2022-07" db="EMBL/GenBank/DDBJ databases">
        <title>Genome analysis of Parmales, a sister group of diatoms, reveals the evolutionary specialization of diatoms from phago-mixotrophs to photoautotrophs.</title>
        <authorList>
            <person name="Ban H."/>
            <person name="Sato S."/>
            <person name="Yoshikawa S."/>
            <person name="Kazumasa Y."/>
            <person name="Nakamura Y."/>
            <person name="Ichinomiya M."/>
            <person name="Saitoh K."/>
            <person name="Sato N."/>
            <person name="Blanc-Mathieu R."/>
            <person name="Endo H."/>
            <person name="Kuwata A."/>
            <person name="Ogata H."/>
        </authorList>
    </citation>
    <scope>NUCLEOTIDE SEQUENCE</scope>
</reference>
<dbReference type="AlphaFoldDB" id="A0A9W7E8P7"/>
<dbReference type="EMBL" id="BRXZ01004182">
    <property type="protein sequence ID" value="GMH70052.1"/>
    <property type="molecule type" value="Genomic_DNA"/>
</dbReference>
<dbReference type="InterPro" id="IPR016040">
    <property type="entry name" value="NAD(P)-bd_dom"/>
</dbReference>
<evidence type="ECO:0000313" key="4">
    <source>
        <dbReference type="Proteomes" id="UP001165082"/>
    </source>
</evidence>
<feature type="region of interest" description="Disordered" evidence="1">
    <location>
        <begin position="1"/>
        <end position="34"/>
    </location>
</feature>
<feature type="domain" description="NAD(P)-binding" evidence="2">
    <location>
        <begin position="206"/>
        <end position="276"/>
    </location>
</feature>
<proteinExistence type="predicted"/>
<organism evidence="3 4">
    <name type="scientific">Triparma retinervis</name>
    <dbReference type="NCBI Taxonomy" id="2557542"/>
    <lineage>
        <taxon>Eukaryota</taxon>
        <taxon>Sar</taxon>
        <taxon>Stramenopiles</taxon>
        <taxon>Ochrophyta</taxon>
        <taxon>Bolidophyceae</taxon>
        <taxon>Parmales</taxon>
        <taxon>Triparmaceae</taxon>
        <taxon>Triparma</taxon>
    </lineage>
</organism>
<evidence type="ECO:0000313" key="3">
    <source>
        <dbReference type="EMBL" id="GMH70052.1"/>
    </source>
</evidence>
<evidence type="ECO:0000259" key="2">
    <source>
        <dbReference type="Pfam" id="PF13460"/>
    </source>
</evidence>
<dbReference type="Gene3D" id="3.40.50.720">
    <property type="entry name" value="NAD(P)-binding Rossmann-like Domain"/>
    <property type="match status" value="1"/>
</dbReference>
<evidence type="ECO:0000256" key="1">
    <source>
        <dbReference type="SAM" id="MobiDB-lite"/>
    </source>
</evidence>
<keyword evidence="4" id="KW-1185">Reference proteome</keyword>
<protein>
    <recommendedName>
        <fullName evidence="2">NAD(P)-binding domain-containing protein</fullName>
    </recommendedName>
</protein>
<sequence length="306" mass="34143">LFKDDKGGVTLASGILTTGTDPEREGGGGGGGEEARRGLDLGAFGGFIVRCIGDGSKFTFVVRTKGERTFKLDFQTTCARQRDGTYAPKVRMKWLTLNLRFEDFRDGEGKRMGKEEVRDVSQIGFEFKGRGSDKEGWNRGAFYLSLSYIKVYRSAPEPEIIYVSDGRLPETVTADMVNEELEQIVAADDGEGSLFSSADEGLTARESRREMYWKYRGEQSLINSGLAYSIVRVLDYDEAARPSPTERLVCKLDKAGVGKVTRKDVAEVCYRALAEPRATNKVFYTTREETGRLQLGKEDNDVFDEF</sequence>
<dbReference type="Proteomes" id="UP001165082">
    <property type="component" value="Unassembled WGS sequence"/>
</dbReference>
<dbReference type="OrthoDB" id="10254221at2759"/>
<comment type="caution">
    <text evidence="3">The sequence shown here is derived from an EMBL/GenBank/DDBJ whole genome shotgun (WGS) entry which is preliminary data.</text>
</comment>